<evidence type="ECO:0000256" key="1">
    <source>
        <dbReference type="ARBA" id="ARBA00023180"/>
    </source>
</evidence>
<reference evidence="3" key="1">
    <citation type="submission" date="2025-08" db="UniProtKB">
        <authorList>
            <consortium name="Ensembl"/>
        </authorList>
    </citation>
    <scope>IDENTIFICATION</scope>
</reference>
<proteinExistence type="predicted"/>
<evidence type="ECO:0000259" key="2">
    <source>
        <dbReference type="Pfam" id="PF14843"/>
    </source>
</evidence>
<protein>
    <recommendedName>
        <fullName evidence="2">Growth factor receptor domain-containing protein</fullName>
    </recommendedName>
</protein>
<organism evidence="3 4">
    <name type="scientific">Apteryx owenii</name>
    <name type="common">Little spotted kiwi</name>
    <dbReference type="NCBI Taxonomy" id="8824"/>
    <lineage>
        <taxon>Eukaryota</taxon>
        <taxon>Metazoa</taxon>
        <taxon>Chordata</taxon>
        <taxon>Craniata</taxon>
        <taxon>Vertebrata</taxon>
        <taxon>Euteleostomi</taxon>
        <taxon>Archelosauria</taxon>
        <taxon>Archosauria</taxon>
        <taxon>Dinosauria</taxon>
        <taxon>Saurischia</taxon>
        <taxon>Theropoda</taxon>
        <taxon>Coelurosauria</taxon>
        <taxon>Aves</taxon>
        <taxon>Palaeognathae</taxon>
        <taxon>Apterygiformes</taxon>
        <taxon>Apterygidae</taxon>
        <taxon>Apteryx</taxon>
    </lineage>
</organism>
<accession>A0A8B9S5G3</accession>
<evidence type="ECO:0000313" key="3">
    <source>
        <dbReference type="Ensembl" id="ENSAOWP00000005720.1"/>
    </source>
</evidence>
<sequence length="291" mass="33128">CDGPGPDHCTDCLHYYYKSKNNTRICVLNCPPGHYNADKKRCKKCSPNCETCVGGHSDQCMTCKSGYYLNEVTNSCVTSCPDGFYLDKKCEACHRSCATCVGYSYENCTACKNNFQLSHGQCVEDCPSHFYAEDKQCFPCHRDCKDCDGPDSDDCNECATSSFVLYYGEYFTQNSTGSCERCHKSCKECMGPQPTDCLFCDTYFYLLRSKNECVSSCPEYYYENKDNNMCERCHPSCRTCKGKSIHSALTEKEYQNTSHVFFLFYLCSSIWKHFTRKCSSSIYGPTKLLLI</sequence>
<dbReference type="Ensembl" id="ENSAOWT00000006484.1">
    <property type="protein sequence ID" value="ENSAOWP00000005720.1"/>
    <property type="gene ID" value="ENSAOWG00000003926.1"/>
</dbReference>
<feature type="domain" description="Growth factor receptor" evidence="2">
    <location>
        <begin position="1"/>
        <end position="84"/>
    </location>
</feature>
<dbReference type="InterPro" id="IPR032778">
    <property type="entry name" value="GF_recep_IV"/>
</dbReference>
<dbReference type="PANTHER" id="PTHR15332:SF175">
    <property type="entry name" value="PROPROTEIN CONVERTASE SUBTILISIN_KEXIN TYPE 5-LIKE"/>
    <property type="match status" value="1"/>
</dbReference>
<keyword evidence="1" id="KW-0325">Glycoprotein</keyword>
<dbReference type="PANTHER" id="PTHR15332">
    <property type="entry name" value="PROPROTEIN CONVERTASE SUBTILISIN_KEXIN TYPE 5-LIKE"/>
    <property type="match status" value="1"/>
</dbReference>
<dbReference type="SMART" id="SM01411">
    <property type="entry name" value="Ephrin_rec_like"/>
    <property type="match status" value="2"/>
</dbReference>
<dbReference type="Proteomes" id="UP000694424">
    <property type="component" value="Unplaced"/>
</dbReference>
<dbReference type="Gene3D" id="2.10.220.10">
    <property type="entry name" value="Hormone Receptor, Insulin-like Growth Factor Receptor 1, Chain A, domain 2"/>
    <property type="match status" value="4"/>
</dbReference>
<dbReference type="SUPFAM" id="SSF57184">
    <property type="entry name" value="Growth factor receptor domain"/>
    <property type="match status" value="2"/>
</dbReference>
<dbReference type="CDD" id="cd00064">
    <property type="entry name" value="FU"/>
    <property type="match status" value="3"/>
</dbReference>
<name>A0A8B9S5G3_APTOW</name>
<dbReference type="AlphaFoldDB" id="A0A8B9S5G3"/>
<reference evidence="3" key="2">
    <citation type="submission" date="2025-09" db="UniProtKB">
        <authorList>
            <consortium name="Ensembl"/>
        </authorList>
    </citation>
    <scope>IDENTIFICATION</scope>
</reference>
<dbReference type="SMART" id="SM00261">
    <property type="entry name" value="FU"/>
    <property type="match status" value="6"/>
</dbReference>
<keyword evidence="4" id="KW-1185">Reference proteome</keyword>
<dbReference type="InterPro" id="IPR009030">
    <property type="entry name" value="Growth_fac_rcpt_cys_sf"/>
</dbReference>
<dbReference type="InterPro" id="IPR006212">
    <property type="entry name" value="Furin_repeat"/>
</dbReference>
<dbReference type="Pfam" id="PF14843">
    <property type="entry name" value="GF_recep_IV"/>
    <property type="match status" value="1"/>
</dbReference>
<evidence type="ECO:0000313" key="4">
    <source>
        <dbReference type="Proteomes" id="UP000694424"/>
    </source>
</evidence>